<dbReference type="Proteomes" id="UP001151760">
    <property type="component" value="Unassembled WGS sequence"/>
</dbReference>
<sequence length="92" mass="9738">MGSGSAKLLVPFSKLDATSAKWRTTPETERHQNSAALVGNRISGAVLFFTSGVQWRLMAAVATSSGGGIPQMKDITYAPGLSFEEPRAVLNV</sequence>
<reference evidence="1" key="2">
    <citation type="submission" date="2022-01" db="EMBL/GenBank/DDBJ databases">
        <authorList>
            <person name="Yamashiro T."/>
            <person name="Shiraishi A."/>
            <person name="Satake H."/>
            <person name="Nakayama K."/>
        </authorList>
    </citation>
    <scope>NUCLEOTIDE SEQUENCE</scope>
</reference>
<dbReference type="EMBL" id="BQNB010015557">
    <property type="protein sequence ID" value="GJT41372.1"/>
    <property type="molecule type" value="Genomic_DNA"/>
</dbReference>
<comment type="caution">
    <text evidence="1">The sequence shown here is derived from an EMBL/GenBank/DDBJ whole genome shotgun (WGS) entry which is preliminary data.</text>
</comment>
<evidence type="ECO:0000313" key="1">
    <source>
        <dbReference type="EMBL" id="GJT41372.1"/>
    </source>
</evidence>
<gene>
    <name evidence="1" type="ORF">Tco_0941237</name>
</gene>
<proteinExistence type="predicted"/>
<keyword evidence="2" id="KW-1185">Reference proteome</keyword>
<protein>
    <submittedName>
        <fullName evidence="1">Uncharacterized protein</fullName>
    </submittedName>
</protein>
<reference evidence="1" key="1">
    <citation type="journal article" date="2022" name="Int. J. Mol. Sci.">
        <title>Draft Genome of Tanacetum Coccineum: Genomic Comparison of Closely Related Tanacetum-Family Plants.</title>
        <authorList>
            <person name="Yamashiro T."/>
            <person name="Shiraishi A."/>
            <person name="Nakayama K."/>
            <person name="Satake H."/>
        </authorList>
    </citation>
    <scope>NUCLEOTIDE SEQUENCE</scope>
</reference>
<name>A0ABQ5DSN6_9ASTR</name>
<organism evidence="1 2">
    <name type="scientific">Tanacetum coccineum</name>
    <dbReference type="NCBI Taxonomy" id="301880"/>
    <lineage>
        <taxon>Eukaryota</taxon>
        <taxon>Viridiplantae</taxon>
        <taxon>Streptophyta</taxon>
        <taxon>Embryophyta</taxon>
        <taxon>Tracheophyta</taxon>
        <taxon>Spermatophyta</taxon>
        <taxon>Magnoliopsida</taxon>
        <taxon>eudicotyledons</taxon>
        <taxon>Gunneridae</taxon>
        <taxon>Pentapetalae</taxon>
        <taxon>asterids</taxon>
        <taxon>campanulids</taxon>
        <taxon>Asterales</taxon>
        <taxon>Asteraceae</taxon>
        <taxon>Asteroideae</taxon>
        <taxon>Anthemideae</taxon>
        <taxon>Anthemidinae</taxon>
        <taxon>Tanacetum</taxon>
    </lineage>
</organism>
<evidence type="ECO:0000313" key="2">
    <source>
        <dbReference type="Proteomes" id="UP001151760"/>
    </source>
</evidence>
<accession>A0ABQ5DSN6</accession>